<dbReference type="Gene3D" id="3.40.640.10">
    <property type="entry name" value="Type I PLP-dependent aspartate aminotransferase-like (Major domain)"/>
    <property type="match status" value="1"/>
</dbReference>
<dbReference type="Proteomes" id="UP000530571">
    <property type="component" value="Unassembled WGS sequence"/>
</dbReference>
<gene>
    <name evidence="3" type="ORF">GGR30_004527</name>
</gene>
<evidence type="ECO:0000256" key="1">
    <source>
        <dbReference type="ARBA" id="ARBA00022898"/>
    </source>
</evidence>
<dbReference type="RefSeq" id="WP_183491365.1">
    <property type="nucleotide sequence ID" value="NZ_JACIDZ010000026.1"/>
</dbReference>
<dbReference type="InterPro" id="IPR015424">
    <property type="entry name" value="PyrdxlP-dep_Trfase"/>
</dbReference>
<dbReference type="SUPFAM" id="SSF53383">
    <property type="entry name" value="PLP-dependent transferases"/>
    <property type="match status" value="1"/>
</dbReference>
<protein>
    <submittedName>
        <fullName evidence="3">Selenocysteine lyase/cysteine desulfurase</fullName>
    </submittedName>
</protein>
<comment type="caution">
    <text evidence="3">The sequence shown here is derived from an EMBL/GenBank/DDBJ whole genome shotgun (WGS) entry which is preliminary data.</text>
</comment>
<dbReference type="EMBL" id="JACIDZ010000026">
    <property type="protein sequence ID" value="MBB4124567.1"/>
    <property type="molecule type" value="Genomic_DNA"/>
</dbReference>
<accession>A0A7W6PBK1</accession>
<dbReference type="Pfam" id="PF00266">
    <property type="entry name" value="Aminotran_5"/>
    <property type="match status" value="1"/>
</dbReference>
<keyword evidence="4" id="KW-1185">Reference proteome</keyword>
<dbReference type="Gene3D" id="3.90.1150.10">
    <property type="entry name" value="Aspartate Aminotransferase, domain 1"/>
    <property type="match status" value="1"/>
</dbReference>
<dbReference type="InterPro" id="IPR000192">
    <property type="entry name" value="Aminotrans_V_dom"/>
</dbReference>
<keyword evidence="3" id="KW-0456">Lyase</keyword>
<dbReference type="PANTHER" id="PTHR43586:SF15">
    <property type="entry name" value="BLR3095 PROTEIN"/>
    <property type="match status" value="1"/>
</dbReference>
<evidence type="ECO:0000313" key="4">
    <source>
        <dbReference type="Proteomes" id="UP000530571"/>
    </source>
</evidence>
<keyword evidence="1" id="KW-0663">Pyridoxal phosphate</keyword>
<dbReference type="PANTHER" id="PTHR43586">
    <property type="entry name" value="CYSTEINE DESULFURASE"/>
    <property type="match status" value="1"/>
</dbReference>
<proteinExistence type="predicted"/>
<name>A0A7W6PBK1_9HYPH</name>
<sequence>MTDSDVPPRSASPQPATADAFDVFRAGFPALSRVRYLSICDKMILHDTVRGAVDQFLDHLAMASASRSEHEIHVERSRTGFAQMMNVAPETIGVVRNVSDGINAMAWALPWQDGDNLVVSLGAEHPNNSYPWLRLKRRGVELRNIPTLSSGALDIEAMIAAMDGATRLVTCPSVSFAPGHRTDLERLAEACHKRDIFLAVDGVQSAGILHHDLSALPVSGFATSTSKGLIGLYGFGFVYIAPSWIDRLEPAYLSRPAVAMEGTDHSAMGSLDYALQPDSRRFEVGSYNLAGAYAADAALGLLNTLGTRHIETKVLTLSAQLKDALAGLGLAPSIGSDGPDHSHIVTTGTLDAGGHGYSNSPVITRLSAALAEASISHTIRRGQLRFGLHAYNNASDIDTVDDVLRAAMAMGRRKKRNAW</sequence>
<reference evidence="3 4" key="1">
    <citation type="submission" date="2020-08" db="EMBL/GenBank/DDBJ databases">
        <title>Genomic Encyclopedia of Type Strains, Phase IV (KMG-IV): sequencing the most valuable type-strain genomes for metagenomic binning, comparative biology and taxonomic classification.</title>
        <authorList>
            <person name="Goeker M."/>
        </authorList>
    </citation>
    <scope>NUCLEOTIDE SEQUENCE [LARGE SCALE GENOMIC DNA]</scope>
    <source>
        <strain evidence="3 4">DSM 28101</strain>
    </source>
</reference>
<organism evidence="3 4">
    <name type="scientific">Martelella radicis</name>
    <dbReference type="NCBI Taxonomy" id="1397476"/>
    <lineage>
        <taxon>Bacteria</taxon>
        <taxon>Pseudomonadati</taxon>
        <taxon>Pseudomonadota</taxon>
        <taxon>Alphaproteobacteria</taxon>
        <taxon>Hyphomicrobiales</taxon>
        <taxon>Aurantimonadaceae</taxon>
        <taxon>Martelella</taxon>
    </lineage>
</organism>
<dbReference type="InterPro" id="IPR015422">
    <property type="entry name" value="PyrdxlP-dep_Trfase_small"/>
</dbReference>
<evidence type="ECO:0000313" key="3">
    <source>
        <dbReference type="EMBL" id="MBB4124567.1"/>
    </source>
</evidence>
<dbReference type="GO" id="GO:0016829">
    <property type="term" value="F:lyase activity"/>
    <property type="evidence" value="ECO:0007669"/>
    <property type="project" value="UniProtKB-KW"/>
</dbReference>
<dbReference type="InterPro" id="IPR015421">
    <property type="entry name" value="PyrdxlP-dep_Trfase_major"/>
</dbReference>
<dbReference type="AlphaFoldDB" id="A0A7W6PBK1"/>
<evidence type="ECO:0000259" key="2">
    <source>
        <dbReference type="Pfam" id="PF00266"/>
    </source>
</evidence>
<feature type="domain" description="Aminotransferase class V" evidence="2">
    <location>
        <begin position="68"/>
        <end position="399"/>
    </location>
</feature>